<accession>A0A7W6G7Q4</accession>
<keyword evidence="1" id="KW-0282">Flagellum</keyword>
<dbReference type="SUPFAM" id="SSF101116">
    <property type="entry name" value="Flagellar export chaperone FliS"/>
    <property type="match status" value="1"/>
</dbReference>
<dbReference type="InterPro" id="IPR036584">
    <property type="entry name" value="FliS_sf"/>
</dbReference>
<evidence type="ECO:0000313" key="2">
    <source>
        <dbReference type="Proteomes" id="UP000548867"/>
    </source>
</evidence>
<dbReference type="Proteomes" id="UP000548867">
    <property type="component" value="Unassembled WGS sequence"/>
</dbReference>
<keyword evidence="1" id="KW-0969">Cilium</keyword>
<keyword evidence="2" id="KW-1185">Reference proteome</keyword>
<dbReference type="InterPro" id="IPR003713">
    <property type="entry name" value="FliS"/>
</dbReference>
<comment type="caution">
    <text evidence="1">The sequence shown here is derived from an EMBL/GenBank/DDBJ whole genome shotgun (WGS) entry which is preliminary data.</text>
</comment>
<dbReference type="RefSeq" id="WP_183627428.1">
    <property type="nucleotide sequence ID" value="NZ_JACIDX010000014.1"/>
</dbReference>
<sequence>MLARRNPGEVYRRVDFDARVSGATPGELVRLCYEQLISSLGGALIAVQRGDNQMKSQMLTRAISALNALHMGVSGDDGVAGALIHFYTATRRAVLDSVLDFDADTIAQIRQDFIDISESMSRAAS</sequence>
<organism evidence="1 2">
    <name type="scientific">Novosphingobium sediminicola</name>
    <dbReference type="NCBI Taxonomy" id="563162"/>
    <lineage>
        <taxon>Bacteria</taxon>
        <taxon>Pseudomonadati</taxon>
        <taxon>Pseudomonadota</taxon>
        <taxon>Alphaproteobacteria</taxon>
        <taxon>Sphingomonadales</taxon>
        <taxon>Sphingomonadaceae</taxon>
        <taxon>Novosphingobium</taxon>
    </lineage>
</organism>
<protein>
    <submittedName>
        <fullName evidence="1">Flagellar protein FliS</fullName>
    </submittedName>
</protein>
<proteinExistence type="predicted"/>
<gene>
    <name evidence="1" type="ORF">GGR38_003526</name>
</gene>
<evidence type="ECO:0000313" key="1">
    <source>
        <dbReference type="EMBL" id="MBB3956561.1"/>
    </source>
</evidence>
<dbReference type="Pfam" id="PF02561">
    <property type="entry name" value="FliS"/>
    <property type="match status" value="1"/>
</dbReference>
<dbReference type="EMBL" id="JACIDX010000014">
    <property type="protein sequence ID" value="MBB3956561.1"/>
    <property type="molecule type" value="Genomic_DNA"/>
</dbReference>
<keyword evidence="1" id="KW-0966">Cell projection</keyword>
<reference evidence="1 2" key="1">
    <citation type="submission" date="2020-08" db="EMBL/GenBank/DDBJ databases">
        <title>Genomic Encyclopedia of Type Strains, Phase IV (KMG-IV): sequencing the most valuable type-strain genomes for metagenomic binning, comparative biology and taxonomic classification.</title>
        <authorList>
            <person name="Goeker M."/>
        </authorList>
    </citation>
    <scope>NUCLEOTIDE SEQUENCE [LARGE SCALE GENOMIC DNA]</scope>
    <source>
        <strain evidence="1 2">DSM 27057</strain>
    </source>
</reference>
<dbReference type="GO" id="GO:0044780">
    <property type="term" value="P:bacterial-type flagellum assembly"/>
    <property type="evidence" value="ECO:0007669"/>
    <property type="project" value="InterPro"/>
</dbReference>
<dbReference type="AlphaFoldDB" id="A0A7W6G7Q4"/>
<dbReference type="Gene3D" id="1.20.120.340">
    <property type="entry name" value="Flagellar protein FliS"/>
    <property type="match status" value="1"/>
</dbReference>
<name>A0A7W6G7Q4_9SPHN</name>